<proteinExistence type="inferred from homology"/>
<dbReference type="InterPro" id="IPR012349">
    <property type="entry name" value="Split_barrel_FMN-bd"/>
</dbReference>
<dbReference type="InterPro" id="IPR050268">
    <property type="entry name" value="NADH-dep_flavin_reductase"/>
</dbReference>
<dbReference type="Pfam" id="PF01613">
    <property type="entry name" value="Flavin_Reduct"/>
    <property type="match status" value="1"/>
</dbReference>
<evidence type="ECO:0000256" key="1">
    <source>
        <dbReference type="ARBA" id="ARBA00008898"/>
    </source>
</evidence>
<dbReference type="SUPFAM" id="SSF50475">
    <property type="entry name" value="FMN-binding split barrel"/>
    <property type="match status" value="1"/>
</dbReference>
<evidence type="ECO:0000313" key="4">
    <source>
        <dbReference type="EMBL" id="TQM92989.1"/>
    </source>
</evidence>
<keyword evidence="2" id="KW-0560">Oxidoreductase</keyword>
<name>A0A543KD29_9RHOB</name>
<accession>A0A543KD29</accession>
<dbReference type="PANTHER" id="PTHR30466:SF11">
    <property type="entry name" value="FLAVIN-DEPENDENT MONOOXYGENASE, REDUCTASE SUBUNIT HSAB"/>
    <property type="match status" value="1"/>
</dbReference>
<evidence type="ECO:0000259" key="3">
    <source>
        <dbReference type="SMART" id="SM00903"/>
    </source>
</evidence>
<gene>
    <name evidence="4" type="ORF">BD293_1612</name>
</gene>
<protein>
    <submittedName>
        <fullName evidence="4">Flavin reductase (DIM6/NTAB) family NADH-FMN oxidoreductase RutF</fullName>
    </submittedName>
</protein>
<comment type="caution">
    <text evidence="4">The sequence shown here is derived from an EMBL/GenBank/DDBJ whole genome shotgun (WGS) entry which is preliminary data.</text>
</comment>
<organism evidence="4 5">
    <name type="scientific">Roseinatronobacter monicus</name>
    <dbReference type="NCBI Taxonomy" id="393481"/>
    <lineage>
        <taxon>Bacteria</taxon>
        <taxon>Pseudomonadati</taxon>
        <taxon>Pseudomonadota</taxon>
        <taxon>Alphaproteobacteria</taxon>
        <taxon>Rhodobacterales</taxon>
        <taxon>Paracoccaceae</taxon>
        <taxon>Roseinatronobacter</taxon>
    </lineage>
</organism>
<keyword evidence="5" id="KW-1185">Reference proteome</keyword>
<dbReference type="Proteomes" id="UP000320582">
    <property type="component" value="Unassembled WGS sequence"/>
</dbReference>
<dbReference type="GO" id="GO:0042602">
    <property type="term" value="F:riboflavin reductase (NADPH) activity"/>
    <property type="evidence" value="ECO:0007669"/>
    <property type="project" value="TreeGrafter"/>
</dbReference>
<comment type="similarity">
    <text evidence="1">Belongs to the non-flavoprotein flavin reductase family.</text>
</comment>
<dbReference type="GO" id="GO:0010181">
    <property type="term" value="F:FMN binding"/>
    <property type="evidence" value="ECO:0007669"/>
    <property type="project" value="InterPro"/>
</dbReference>
<reference evidence="4 5" key="1">
    <citation type="submission" date="2019-06" db="EMBL/GenBank/DDBJ databases">
        <title>Genomic Encyclopedia of Archaeal and Bacterial Type Strains, Phase II (KMG-II): from individual species to whole genera.</title>
        <authorList>
            <person name="Goeker M."/>
        </authorList>
    </citation>
    <scope>NUCLEOTIDE SEQUENCE [LARGE SCALE GENOMIC DNA]</scope>
    <source>
        <strain evidence="4 5">DSM 18423</strain>
    </source>
</reference>
<dbReference type="Gene3D" id="2.30.110.10">
    <property type="entry name" value="Electron Transport, Fmn-binding Protein, Chain A"/>
    <property type="match status" value="1"/>
</dbReference>
<evidence type="ECO:0000256" key="2">
    <source>
        <dbReference type="ARBA" id="ARBA00023002"/>
    </source>
</evidence>
<dbReference type="RefSeq" id="WP_246086245.1">
    <property type="nucleotide sequence ID" value="NZ_VFPT01000001.1"/>
</dbReference>
<evidence type="ECO:0000313" key="5">
    <source>
        <dbReference type="Proteomes" id="UP000320582"/>
    </source>
</evidence>
<dbReference type="InterPro" id="IPR002563">
    <property type="entry name" value="Flavin_Rdtase-like_dom"/>
</dbReference>
<dbReference type="AlphaFoldDB" id="A0A543KD29"/>
<dbReference type="PANTHER" id="PTHR30466">
    <property type="entry name" value="FLAVIN REDUCTASE"/>
    <property type="match status" value="1"/>
</dbReference>
<dbReference type="EMBL" id="VFPT01000001">
    <property type="protein sequence ID" value="TQM92989.1"/>
    <property type="molecule type" value="Genomic_DNA"/>
</dbReference>
<feature type="domain" description="Flavin reductase like" evidence="3">
    <location>
        <begin position="25"/>
        <end position="166"/>
    </location>
</feature>
<sequence>MDGSFMNEHSFPPDAANARAFRDALGRFATGVTVVTTQSDKGPLGITANSFASLSLDPPLVMWAPGKFSRRFDAFAEAGHFAIHVLAADQMPLAQHFAQDGLNFELPDVSEGVGGTPLLGGCLARFECRRHAVHPGGDHAIVVGEVLRVSTNTGAGLSFFAGNYGVINPE</sequence>
<dbReference type="SMART" id="SM00903">
    <property type="entry name" value="Flavin_Reduct"/>
    <property type="match status" value="1"/>
</dbReference>